<dbReference type="EMBL" id="BOOB01000012">
    <property type="protein sequence ID" value="GIH31556.1"/>
    <property type="molecule type" value="Genomic_DNA"/>
</dbReference>
<keyword evidence="3" id="KW-1133">Transmembrane helix</keyword>
<sequence>MPDTATRQTPLNGHSLRIPSTRRGGGTSPQPVRVSAVRGRAGRFLRWLAGVDERLIREVGQERARYTSLGGIVASTALVAGASLLGAATLVTGVFWLFLLPFALAWSCAVANLDRFLISGMHGKERARRRSLSAVARIFVAVVLGLIIAEPLTLTIFQTRLDQEIRSARLREVTVLESRLTRCNPLPGENQNVTAPDCAEYVLSGGQASVATGANLTELKDQVKQARDGLARDRRELRDRQNAARKECNGTSGEGLTGRFGVGPSCRKLRAEADKFASDSRIDQRQKTLLGLETQLNALAGEKNKNEAEESRLISKKIADTVRQKKESYQRIDLLERWEALGTLSSQSGFVTFVHWLLRIFFVLFDCLPVISKLINGSTSYDELIDRKRRSDLDRAEAKRQAEDRKVVGEYEHQLHEENRRFQRKRQQVDLETRLETLHQTEEVDKLAARIRRGTSSDGSRDQ</sequence>
<evidence type="ECO:0000256" key="1">
    <source>
        <dbReference type="SAM" id="Coils"/>
    </source>
</evidence>
<feature type="transmembrane region" description="Helical" evidence="3">
    <location>
        <begin position="66"/>
        <end position="88"/>
    </location>
</feature>
<feature type="transmembrane region" description="Helical" evidence="3">
    <location>
        <begin position="134"/>
        <end position="157"/>
    </location>
</feature>
<evidence type="ECO:0000256" key="3">
    <source>
        <dbReference type="SAM" id="Phobius"/>
    </source>
</evidence>
<gene>
    <name evidence="4" type="ORF">Mam01_17200</name>
</gene>
<organism evidence="4 5">
    <name type="scientific">Microbispora amethystogenes</name>
    <dbReference type="NCBI Taxonomy" id="1427754"/>
    <lineage>
        <taxon>Bacteria</taxon>
        <taxon>Bacillati</taxon>
        <taxon>Actinomycetota</taxon>
        <taxon>Actinomycetes</taxon>
        <taxon>Streptosporangiales</taxon>
        <taxon>Streptosporangiaceae</taxon>
        <taxon>Microbispora</taxon>
    </lineage>
</organism>
<feature type="compositionally biased region" description="Polar residues" evidence="2">
    <location>
        <begin position="1"/>
        <end position="12"/>
    </location>
</feature>
<keyword evidence="3" id="KW-0812">Transmembrane</keyword>
<keyword evidence="1" id="KW-0175">Coiled coil</keyword>
<name>A0ABQ4F9Q3_9ACTN</name>
<evidence type="ECO:0000256" key="2">
    <source>
        <dbReference type="SAM" id="MobiDB-lite"/>
    </source>
</evidence>
<dbReference type="Pfam" id="PF14362">
    <property type="entry name" value="DUF4407"/>
    <property type="match status" value="1"/>
</dbReference>
<dbReference type="InterPro" id="IPR025519">
    <property type="entry name" value="DUF4407"/>
</dbReference>
<reference evidence="4 5" key="1">
    <citation type="submission" date="2021-01" db="EMBL/GenBank/DDBJ databases">
        <title>Whole genome shotgun sequence of Microbispora amethystogenes NBRC 101907.</title>
        <authorList>
            <person name="Komaki H."/>
            <person name="Tamura T."/>
        </authorList>
    </citation>
    <scope>NUCLEOTIDE SEQUENCE [LARGE SCALE GENOMIC DNA]</scope>
    <source>
        <strain evidence="4 5">NBRC 101907</strain>
    </source>
</reference>
<keyword evidence="5" id="KW-1185">Reference proteome</keyword>
<accession>A0ABQ4F9Q3</accession>
<feature type="transmembrane region" description="Helical" evidence="3">
    <location>
        <begin position="94"/>
        <end position="113"/>
    </location>
</feature>
<protein>
    <recommendedName>
        <fullName evidence="6">DUF4407 domain-containing protein</fullName>
    </recommendedName>
</protein>
<evidence type="ECO:0000313" key="5">
    <source>
        <dbReference type="Proteomes" id="UP000651728"/>
    </source>
</evidence>
<proteinExistence type="predicted"/>
<comment type="caution">
    <text evidence="4">The sequence shown here is derived from an EMBL/GenBank/DDBJ whole genome shotgun (WGS) entry which is preliminary data.</text>
</comment>
<evidence type="ECO:0000313" key="4">
    <source>
        <dbReference type="EMBL" id="GIH31556.1"/>
    </source>
</evidence>
<feature type="region of interest" description="Disordered" evidence="2">
    <location>
        <begin position="1"/>
        <end position="33"/>
    </location>
</feature>
<dbReference type="Proteomes" id="UP000651728">
    <property type="component" value="Unassembled WGS sequence"/>
</dbReference>
<feature type="coiled-coil region" evidence="1">
    <location>
        <begin position="216"/>
        <end position="247"/>
    </location>
</feature>
<evidence type="ECO:0008006" key="6">
    <source>
        <dbReference type="Google" id="ProtNLM"/>
    </source>
</evidence>
<keyword evidence="3" id="KW-0472">Membrane</keyword>